<sequence length="198" mass="21667">MLTCYAVVVAYAGWTFFSNVEDTKSSVVHAPNGDTCSFPRFPPLLYTFWITMLGFEGILCALAIYRGFRTLKEGLPRELNGMTLIDLIVRDSIIIFVVLAATYVTCLIVFLKAPVTRTASFAWHDESNADNLRPQANLTVIPAGFSISLSVVLGCRMILNLREAAVIRTGHTIPMSTLVIGGNPAVDSQATVESEFEV</sequence>
<evidence type="ECO:0000313" key="3">
    <source>
        <dbReference type="Proteomes" id="UP000521872"/>
    </source>
</evidence>
<feature type="transmembrane region" description="Helical" evidence="1">
    <location>
        <begin position="46"/>
        <end position="68"/>
    </location>
</feature>
<keyword evidence="3" id="KW-1185">Reference proteome</keyword>
<evidence type="ECO:0000256" key="1">
    <source>
        <dbReference type="SAM" id="Phobius"/>
    </source>
</evidence>
<evidence type="ECO:0000313" key="2">
    <source>
        <dbReference type="EMBL" id="KAF4616410.1"/>
    </source>
</evidence>
<comment type="caution">
    <text evidence="2">The sequence shown here is derived from an EMBL/GenBank/DDBJ whole genome shotgun (WGS) entry which is preliminary data.</text>
</comment>
<organism evidence="2 3">
    <name type="scientific">Agrocybe pediades</name>
    <dbReference type="NCBI Taxonomy" id="84607"/>
    <lineage>
        <taxon>Eukaryota</taxon>
        <taxon>Fungi</taxon>
        <taxon>Dikarya</taxon>
        <taxon>Basidiomycota</taxon>
        <taxon>Agaricomycotina</taxon>
        <taxon>Agaricomycetes</taxon>
        <taxon>Agaricomycetidae</taxon>
        <taxon>Agaricales</taxon>
        <taxon>Agaricineae</taxon>
        <taxon>Strophariaceae</taxon>
        <taxon>Agrocybe</taxon>
    </lineage>
</organism>
<feature type="transmembrane region" description="Helical" evidence="1">
    <location>
        <begin position="140"/>
        <end position="159"/>
    </location>
</feature>
<feature type="transmembrane region" description="Helical" evidence="1">
    <location>
        <begin position="88"/>
        <end position="111"/>
    </location>
</feature>
<keyword evidence="1" id="KW-1133">Transmembrane helix</keyword>
<dbReference type="EMBL" id="JAACJL010000031">
    <property type="protein sequence ID" value="KAF4616410.1"/>
    <property type="molecule type" value="Genomic_DNA"/>
</dbReference>
<name>A0A8H4VQA1_9AGAR</name>
<proteinExistence type="predicted"/>
<dbReference type="AlphaFoldDB" id="A0A8H4VQA1"/>
<accession>A0A8H4VQA1</accession>
<reference evidence="2 3" key="1">
    <citation type="submission" date="2019-12" db="EMBL/GenBank/DDBJ databases">
        <authorList>
            <person name="Floudas D."/>
            <person name="Bentzer J."/>
            <person name="Ahren D."/>
            <person name="Johansson T."/>
            <person name="Persson P."/>
            <person name="Tunlid A."/>
        </authorList>
    </citation>
    <scope>NUCLEOTIDE SEQUENCE [LARGE SCALE GENOMIC DNA]</scope>
    <source>
        <strain evidence="2 3">CBS 102.39</strain>
    </source>
</reference>
<dbReference type="Proteomes" id="UP000521872">
    <property type="component" value="Unassembled WGS sequence"/>
</dbReference>
<keyword evidence="1" id="KW-0472">Membrane</keyword>
<protein>
    <submittedName>
        <fullName evidence="2">Uncharacterized protein</fullName>
    </submittedName>
</protein>
<keyword evidence="1" id="KW-0812">Transmembrane</keyword>
<gene>
    <name evidence="2" type="ORF">D9613_008243</name>
</gene>